<sequence length="329" mass="35693">MTLSPPYDSREALLEGSITYLAAQLDIGFLNAPESDQLGVLPHLHKTHYENFYCSKGRVQVWAQKNETGEQARVLTQGDYGGVPQNTIHTFQMTDPDTQLTGVISPGGFEKLFFTIGDPSFKTSTGTPFVPGPAPPGMDPGANPGLIGALQQLDVYAQFQYNPRRDFVNGSAGSGVWHNGKNTLALNEKTPNFIAKNYGPKYLNTENGYKVIAPLATGKQTGNNFTMGTITMSPKLANLTENQITPSQHLAFQIEEGQLVVNVKGQVATLIFGDVVFVPSGTPFSYFASVPFTKFLYVSAGGNGLDAQLLQKSAPWNYTTYPTYAGYKV</sequence>
<dbReference type="CDD" id="cd20281">
    <property type="entry name" value="cupin_QDO_C"/>
    <property type="match status" value="1"/>
</dbReference>
<dbReference type="CDD" id="cd02215">
    <property type="entry name" value="cupin_QDO_N_C"/>
    <property type="match status" value="1"/>
</dbReference>
<dbReference type="Gene3D" id="2.60.120.10">
    <property type="entry name" value="Jelly Rolls"/>
    <property type="match status" value="2"/>
</dbReference>
<dbReference type="PANTHER" id="PTHR43346:SF1">
    <property type="entry name" value="QUERCETIN 2,3-DIOXYGENASE-RELATED"/>
    <property type="match status" value="1"/>
</dbReference>
<reference evidence="1" key="1">
    <citation type="journal article" date="2020" name="Stud. Mycol.">
        <title>101 Dothideomycetes genomes: a test case for predicting lifestyles and emergence of pathogens.</title>
        <authorList>
            <person name="Haridas S."/>
            <person name="Albert R."/>
            <person name="Binder M."/>
            <person name="Bloem J."/>
            <person name="Labutti K."/>
            <person name="Salamov A."/>
            <person name="Andreopoulos B."/>
            <person name="Baker S."/>
            <person name="Barry K."/>
            <person name="Bills G."/>
            <person name="Bluhm B."/>
            <person name="Cannon C."/>
            <person name="Castanera R."/>
            <person name="Culley D."/>
            <person name="Daum C."/>
            <person name="Ezra D."/>
            <person name="Gonzalez J."/>
            <person name="Henrissat B."/>
            <person name="Kuo A."/>
            <person name="Liang C."/>
            <person name="Lipzen A."/>
            <person name="Lutzoni F."/>
            <person name="Magnuson J."/>
            <person name="Mondo S."/>
            <person name="Nolan M."/>
            <person name="Ohm R."/>
            <person name="Pangilinan J."/>
            <person name="Park H.-J."/>
            <person name="Ramirez L."/>
            <person name="Alfaro M."/>
            <person name="Sun H."/>
            <person name="Tritt A."/>
            <person name="Yoshinaga Y."/>
            <person name="Zwiers L.-H."/>
            <person name="Turgeon B."/>
            <person name="Goodwin S."/>
            <person name="Spatafora J."/>
            <person name="Crous P."/>
            <person name="Grigoriev I."/>
        </authorList>
    </citation>
    <scope>NUCLEOTIDE SEQUENCE</scope>
    <source>
        <strain evidence="1">CBS 115976</strain>
    </source>
</reference>
<evidence type="ECO:0000313" key="2">
    <source>
        <dbReference type="Proteomes" id="UP000799302"/>
    </source>
</evidence>
<dbReference type="PANTHER" id="PTHR43346">
    <property type="entry name" value="LIGAND BINDING DOMAIN PROTEIN, PUTATIVE (AFU_ORTHOLOGUE AFUA_6G14370)-RELATED"/>
    <property type="match status" value="1"/>
</dbReference>
<accession>A0A6A6U012</accession>
<dbReference type="OrthoDB" id="5370773at2759"/>
<proteinExistence type="predicted"/>
<organism evidence="1 2">
    <name type="scientific">Microthyrium microscopicum</name>
    <dbReference type="NCBI Taxonomy" id="703497"/>
    <lineage>
        <taxon>Eukaryota</taxon>
        <taxon>Fungi</taxon>
        <taxon>Dikarya</taxon>
        <taxon>Ascomycota</taxon>
        <taxon>Pezizomycotina</taxon>
        <taxon>Dothideomycetes</taxon>
        <taxon>Dothideomycetes incertae sedis</taxon>
        <taxon>Microthyriales</taxon>
        <taxon>Microthyriaceae</taxon>
        <taxon>Microthyrium</taxon>
    </lineage>
</organism>
<protein>
    <submittedName>
        <fullName evidence="1">RmlC-like cupin</fullName>
    </submittedName>
</protein>
<name>A0A6A6U012_9PEZI</name>
<dbReference type="SUPFAM" id="SSF51182">
    <property type="entry name" value="RmlC-like cupins"/>
    <property type="match status" value="1"/>
</dbReference>
<dbReference type="InterPro" id="IPR011051">
    <property type="entry name" value="RmlC_Cupin_sf"/>
</dbReference>
<dbReference type="InterPro" id="IPR014710">
    <property type="entry name" value="RmlC-like_jellyroll"/>
</dbReference>
<dbReference type="Proteomes" id="UP000799302">
    <property type="component" value="Unassembled WGS sequence"/>
</dbReference>
<dbReference type="AlphaFoldDB" id="A0A6A6U012"/>
<dbReference type="EMBL" id="MU004241">
    <property type="protein sequence ID" value="KAF2664921.1"/>
    <property type="molecule type" value="Genomic_DNA"/>
</dbReference>
<dbReference type="InterPro" id="IPR052538">
    <property type="entry name" value="Flavonoid_dioxygenase-like"/>
</dbReference>
<keyword evidence="2" id="KW-1185">Reference proteome</keyword>
<gene>
    <name evidence="1" type="ORF">BT63DRAFT_459539</name>
</gene>
<evidence type="ECO:0000313" key="1">
    <source>
        <dbReference type="EMBL" id="KAF2664921.1"/>
    </source>
</evidence>